<feature type="region of interest" description="Disordered" evidence="1">
    <location>
        <begin position="258"/>
        <end position="343"/>
    </location>
</feature>
<sequence>MEADLERGLIVYEEPGPEPTDLLSSAWCSSAAIRVLHAGPKDECSMALVEHPVMALGSGRSDVLAKSGRSRSLVADSSGFSTAQWKYDDLKSWLWLQKAIHPELDYDLCLKKKWLPRKMAAWNGTSLKKWVKERKQRRKEEARLQRAEVHAAVSVAGVAAALAAVAAENAAAAPRRAPGTRETAVASAAALVAAQCAKAAEAAGASRGQVAAAVDAARASTDAGSVITLTAAAATSLACRVCHSAAWRRDAEGTAQLRARAEREGGARGAGAVAGRPRLRLEPREVQGGAGQGRRDARRDAGREVEAPHGVGGVEQARRDRAADQEDEPRRHGPLLPRKRKLANRRGRLVGSLHVSSCFLLGRIQLTKRPPAHSRARRCGPRRAGVRPGEAEPRRGRDIRGGGLHGQGQGGAPRGRLRGVQAVGRNAEPHARHVHRRLRLRQARAAAPRLTHRWCGLSLEAMAPAHRDVNENVDPMCIGVLPMNSVYE</sequence>
<dbReference type="InterPro" id="IPR008546">
    <property type="entry name" value="VAN3-bd-like_auxin_canal"/>
</dbReference>
<evidence type="ECO:0000256" key="1">
    <source>
        <dbReference type="SAM" id="MobiDB-lite"/>
    </source>
</evidence>
<accession>A0A804ME17</accession>
<dbReference type="Pfam" id="PF05703">
    <property type="entry name" value="Auxin_canalis"/>
    <property type="match status" value="1"/>
</dbReference>
<reference evidence="3" key="2">
    <citation type="submission" date="2019-07" db="EMBL/GenBank/DDBJ databases">
        <authorList>
            <person name="Seetharam A."/>
            <person name="Woodhouse M."/>
            <person name="Cannon E."/>
        </authorList>
    </citation>
    <scope>NUCLEOTIDE SEQUENCE [LARGE SCALE GENOMIC DNA]</scope>
    <source>
        <strain evidence="3">cv. B73</strain>
    </source>
</reference>
<evidence type="ECO:0000313" key="3">
    <source>
        <dbReference type="EnsemblPlants" id="Zm00001eb078470_P005"/>
    </source>
</evidence>
<feature type="compositionally biased region" description="Basic residues" evidence="1">
    <location>
        <begin position="371"/>
        <end position="385"/>
    </location>
</feature>
<reference evidence="3" key="3">
    <citation type="submission" date="2021-05" db="UniProtKB">
        <authorList>
            <consortium name="EnsemblPlants"/>
        </authorList>
    </citation>
    <scope>IDENTIFICATION</scope>
    <source>
        <strain evidence="3">cv. B73</strain>
    </source>
</reference>
<dbReference type="Proteomes" id="UP000007305">
    <property type="component" value="Chromosome 2"/>
</dbReference>
<feature type="domain" description="VAN3-binding protein-like auxin canalisation" evidence="2">
    <location>
        <begin position="18"/>
        <end position="238"/>
    </location>
</feature>
<dbReference type="EnsemblPlants" id="Zm00001eb078470_T005">
    <property type="protein sequence ID" value="Zm00001eb078470_P005"/>
    <property type="gene ID" value="Zm00001eb078470"/>
</dbReference>
<feature type="compositionally biased region" description="Basic and acidic residues" evidence="1">
    <location>
        <begin position="293"/>
        <end position="307"/>
    </location>
</feature>
<feature type="compositionally biased region" description="Basic and acidic residues" evidence="1">
    <location>
        <begin position="389"/>
        <end position="400"/>
    </location>
</feature>
<feature type="compositionally biased region" description="Basic and acidic residues" evidence="1">
    <location>
        <begin position="316"/>
        <end position="331"/>
    </location>
</feature>
<dbReference type="PANTHER" id="PTHR31351">
    <property type="entry name" value="EXPRESSED PROTEIN"/>
    <property type="match status" value="1"/>
</dbReference>
<dbReference type="PANTHER" id="PTHR31351:SF25">
    <property type="entry name" value="AUXIN CANALIZATION PROTEIN (DUF828)"/>
    <property type="match status" value="1"/>
</dbReference>
<proteinExistence type="predicted"/>
<gene>
    <name evidence="3" type="primary">LOC103648545</name>
</gene>
<dbReference type="InterPro" id="IPR040269">
    <property type="entry name" value="VAB"/>
</dbReference>
<protein>
    <recommendedName>
        <fullName evidence="2">VAN3-binding protein-like auxin canalisation domain-containing protein</fullName>
    </recommendedName>
</protein>
<feature type="compositionally biased region" description="Gly residues" evidence="1">
    <location>
        <begin position="401"/>
        <end position="413"/>
    </location>
</feature>
<dbReference type="InParanoid" id="A0A804ME17"/>
<dbReference type="AlphaFoldDB" id="A0A804ME17"/>
<organism evidence="3 4">
    <name type="scientific">Zea mays</name>
    <name type="common">Maize</name>
    <dbReference type="NCBI Taxonomy" id="4577"/>
    <lineage>
        <taxon>Eukaryota</taxon>
        <taxon>Viridiplantae</taxon>
        <taxon>Streptophyta</taxon>
        <taxon>Embryophyta</taxon>
        <taxon>Tracheophyta</taxon>
        <taxon>Spermatophyta</taxon>
        <taxon>Magnoliopsida</taxon>
        <taxon>Liliopsida</taxon>
        <taxon>Poales</taxon>
        <taxon>Poaceae</taxon>
        <taxon>PACMAD clade</taxon>
        <taxon>Panicoideae</taxon>
        <taxon>Andropogonodae</taxon>
        <taxon>Andropogoneae</taxon>
        <taxon>Tripsacinae</taxon>
        <taxon>Zea</taxon>
    </lineage>
</organism>
<keyword evidence="4" id="KW-1185">Reference proteome</keyword>
<feature type="region of interest" description="Disordered" evidence="1">
    <location>
        <begin position="371"/>
        <end position="415"/>
    </location>
</feature>
<evidence type="ECO:0000259" key="2">
    <source>
        <dbReference type="Pfam" id="PF05703"/>
    </source>
</evidence>
<dbReference type="Gramene" id="Zm00001eb078470_T005">
    <property type="protein sequence ID" value="Zm00001eb078470_P005"/>
    <property type="gene ID" value="Zm00001eb078470"/>
</dbReference>
<reference evidence="4" key="1">
    <citation type="submission" date="2015-12" db="EMBL/GenBank/DDBJ databases">
        <title>Update maize B73 reference genome by single molecule sequencing technologies.</title>
        <authorList>
            <consortium name="Maize Genome Sequencing Project"/>
            <person name="Ware D."/>
        </authorList>
    </citation>
    <scope>NUCLEOTIDE SEQUENCE [LARGE SCALE GENOMIC DNA]</scope>
    <source>
        <strain evidence="4">cv. B73</strain>
    </source>
</reference>
<evidence type="ECO:0000313" key="4">
    <source>
        <dbReference type="Proteomes" id="UP000007305"/>
    </source>
</evidence>
<name>A0A804ME17_MAIZE</name>